<organism evidence="3 4">
    <name type="scientific">Bacillus thuringiensis</name>
    <dbReference type="NCBI Taxonomy" id="1428"/>
    <lineage>
        <taxon>Bacteria</taxon>
        <taxon>Bacillati</taxon>
        <taxon>Bacillota</taxon>
        <taxon>Bacilli</taxon>
        <taxon>Bacillales</taxon>
        <taxon>Bacillaceae</taxon>
        <taxon>Bacillus</taxon>
        <taxon>Bacillus cereus group</taxon>
    </lineage>
</organism>
<dbReference type="PANTHER" id="PTHR31284:SF10">
    <property type="entry name" value="ACID PHOSPHATASE-LIKE PROTEIN"/>
    <property type="match status" value="1"/>
</dbReference>
<dbReference type="InterPro" id="IPR036412">
    <property type="entry name" value="HAD-like_sf"/>
</dbReference>
<comment type="caution">
    <text evidence="3">The sequence shown here is derived from an EMBL/GenBank/DDBJ whole genome shotgun (WGS) entry which is preliminary data.</text>
</comment>
<proteinExistence type="predicted"/>
<dbReference type="GO" id="GO:0009279">
    <property type="term" value="C:cell outer membrane"/>
    <property type="evidence" value="ECO:0007669"/>
    <property type="project" value="InterPro"/>
</dbReference>
<dbReference type="InterPro" id="IPR005519">
    <property type="entry name" value="Acid_phosphat_B-like"/>
</dbReference>
<evidence type="ECO:0000313" key="4">
    <source>
        <dbReference type="Proteomes" id="UP000226106"/>
    </source>
</evidence>
<dbReference type="PIRSF" id="PIRSF019271">
    <property type="entry name" value="Acid_Ptase_C"/>
    <property type="match status" value="1"/>
</dbReference>
<dbReference type="RefSeq" id="WP_098640127.1">
    <property type="nucleotide sequence ID" value="NZ_NVCO01000007.1"/>
</dbReference>
<dbReference type="Proteomes" id="UP000226106">
    <property type="component" value="Unassembled WGS sequence"/>
</dbReference>
<protein>
    <submittedName>
        <fullName evidence="3">5'-nucleotidase, lipoprotein e(P4) family</fullName>
    </submittedName>
</protein>
<dbReference type="InterPro" id="IPR023214">
    <property type="entry name" value="HAD_sf"/>
</dbReference>
<dbReference type="Gene3D" id="3.40.50.1000">
    <property type="entry name" value="HAD superfamily/HAD-like"/>
    <property type="match status" value="1"/>
</dbReference>
<feature type="chain" id="PRO_5040858789" evidence="2">
    <location>
        <begin position="23"/>
        <end position="274"/>
    </location>
</feature>
<evidence type="ECO:0000313" key="3">
    <source>
        <dbReference type="EMBL" id="PFT50838.1"/>
    </source>
</evidence>
<dbReference type="Pfam" id="PF03767">
    <property type="entry name" value="Acid_phosphat_B"/>
    <property type="match status" value="1"/>
</dbReference>
<dbReference type="SFLD" id="SFLDG01125">
    <property type="entry name" value="C1.1:_Acid_Phosphatase_Like"/>
    <property type="match status" value="1"/>
</dbReference>
<evidence type="ECO:0000256" key="1">
    <source>
        <dbReference type="ARBA" id="ARBA00022729"/>
    </source>
</evidence>
<dbReference type="InterPro" id="IPR006423">
    <property type="entry name" value="Lipo_e_P4"/>
</dbReference>
<gene>
    <name evidence="3" type="ORF">COK72_02190</name>
</gene>
<feature type="signal peptide" evidence="2">
    <location>
        <begin position="1"/>
        <end position="22"/>
    </location>
</feature>
<keyword evidence="1 2" id="KW-0732">Signal</keyword>
<name>A0A9X7ATN3_BACTU</name>
<keyword evidence="3" id="KW-0449">Lipoprotein</keyword>
<sequence>MKKKLISATLAGLIIGGGISGAVVHQAFPKEVVKTEVKTEQVGSLAKQNAMATLWTQSSAEANALRLQAYNVAKERVDEAVKNGIVHKAVVLDIDETIINNMDYMAWAVKNEKKFPDQWSEWIKSAQGEEIAGAVDFIKHAQANGVEVFLVSNRDKSEMEGTLENLKKIGLGDIDREHIMLKDKSSSKQERMDMVEVNHNVLLYIGDNLADHSDDFYKKNVSERAEALKAHKDDFGTKYIILPNSAYGEWEGTIYNHDYSKDQNKARMDALKGF</sequence>
<accession>A0A9X7ATN3</accession>
<evidence type="ECO:0000256" key="2">
    <source>
        <dbReference type="SAM" id="SignalP"/>
    </source>
</evidence>
<dbReference type="PANTHER" id="PTHR31284">
    <property type="entry name" value="ACID PHOSPHATASE-LIKE PROTEIN"/>
    <property type="match status" value="1"/>
</dbReference>
<dbReference type="AlphaFoldDB" id="A0A9X7ATN3"/>
<dbReference type="SFLD" id="SFLDS00003">
    <property type="entry name" value="Haloacid_Dehalogenase"/>
    <property type="match status" value="1"/>
</dbReference>
<dbReference type="NCBIfam" id="TIGR01533">
    <property type="entry name" value="lipo_e_P4"/>
    <property type="match status" value="1"/>
</dbReference>
<reference evidence="3 4" key="1">
    <citation type="submission" date="2017-09" db="EMBL/GenBank/DDBJ databases">
        <title>Large-scale bioinformatics analysis of Bacillus genomes uncovers conserved roles of natural products in bacterial physiology.</title>
        <authorList>
            <consortium name="Agbiome Team Llc"/>
            <person name="Bleich R.M."/>
            <person name="Grubbs K.J."/>
            <person name="Santa Maria K.C."/>
            <person name="Allen S.E."/>
            <person name="Farag S."/>
            <person name="Shank E.A."/>
            <person name="Bowers A."/>
        </authorList>
    </citation>
    <scope>NUCLEOTIDE SEQUENCE [LARGE SCALE GENOMIC DNA]</scope>
    <source>
        <strain evidence="3 4">AFS065400</strain>
    </source>
</reference>
<dbReference type="SUPFAM" id="SSF56784">
    <property type="entry name" value="HAD-like"/>
    <property type="match status" value="1"/>
</dbReference>
<dbReference type="EMBL" id="NVCO01000007">
    <property type="protein sequence ID" value="PFT50838.1"/>
    <property type="molecule type" value="Genomic_DNA"/>
</dbReference>